<evidence type="ECO:0000313" key="3">
    <source>
        <dbReference type="EMBL" id="MCB6519456.1"/>
    </source>
</evidence>
<evidence type="ECO:0000313" key="5">
    <source>
        <dbReference type="Proteomes" id="UP000095455"/>
    </source>
</evidence>
<dbReference type="RefSeq" id="WP_005856296.1">
    <property type="nucleotide sequence ID" value="NZ_AP019729.1"/>
</dbReference>
<name>A0A174HK30_PARDI</name>
<dbReference type="EMBL" id="CYXP01000001">
    <property type="protein sequence ID" value="CUM83199.1"/>
    <property type="molecule type" value="Genomic_DNA"/>
</dbReference>
<protein>
    <submittedName>
        <fullName evidence="1">Uncharacterized protein</fullName>
    </submittedName>
</protein>
<dbReference type="Proteomes" id="UP001198806">
    <property type="component" value="Unassembled WGS sequence"/>
</dbReference>
<evidence type="ECO:0000313" key="6">
    <source>
        <dbReference type="Proteomes" id="UP000095591"/>
    </source>
</evidence>
<proteinExistence type="predicted"/>
<dbReference type="GeneID" id="93525299"/>
<dbReference type="EMBL" id="JAJCNI010000024">
    <property type="protein sequence ID" value="MCB6519456.1"/>
    <property type="molecule type" value="Genomic_DNA"/>
</dbReference>
<reference evidence="5 6" key="1">
    <citation type="submission" date="2015-09" db="EMBL/GenBank/DDBJ databases">
        <authorList>
            <consortium name="Pathogen Informatics"/>
        </authorList>
    </citation>
    <scope>NUCLEOTIDE SEQUENCE [LARGE SCALE GENOMIC DNA]</scope>
    <source>
        <strain evidence="2 5">2789STDY5608822</strain>
        <strain evidence="1 6">2789STDY5608872</strain>
    </source>
</reference>
<gene>
    <name evidence="2" type="ORF">ERS852380_02995</name>
    <name evidence="1" type="ORF">ERS852429_00789</name>
    <name evidence="3" type="ORF">LI194_16835</name>
    <name evidence="4" type="ORF">PN599_17525</name>
</gene>
<dbReference type="Proteomes" id="UP000095455">
    <property type="component" value="Unassembled WGS sequence"/>
</dbReference>
<dbReference type="EMBL" id="JAQMPJ010000021">
    <property type="protein sequence ID" value="MDB9006793.1"/>
    <property type="molecule type" value="Genomic_DNA"/>
</dbReference>
<evidence type="ECO:0000313" key="2">
    <source>
        <dbReference type="EMBL" id="CUO73498.1"/>
    </source>
</evidence>
<reference evidence="3" key="2">
    <citation type="submission" date="2021-10" db="EMBL/GenBank/DDBJ databases">
        <title>Collection of gut derived symbiotic bacterial strains cultured from healthy donors.</title>
        <authorList>
            <person name="Lin H."/>
            <person name="Littmann E."/>
            <person name="Kohout C."/>
            <person name="Pamer E.G."/>
        </authorList>
    </citation>
    <scope>NUCLEOTIDE SEQUENCE</scope>
    <source>
        <strain evidence="3">DFI.2.94</strain>
    </source>
</reference>
<organism evidence="1 6">
    <name type="scientific">Parabacteroides distasonis</name>
    <dbReference type="NCBI Taxonomy" id="823"/>
    <lineage>
        <taxon>Bacteria</taxon>
        <taxon>Pseudomonadati</taxon>
        <taxon>Bacteroidota</taxon>
        <taxon>Bacteroidia</taxon>
        <taxon>Bacteroidales</taxon>
        <taxon>Tannerellaceae</taxon>
        <taxon>Parabacteroides</taxon>
    </lineage>
</organism>
<dbReference type="AlphaFoldDB" id="A0A174HK30"/>
<sequence>MRTNDSKTSVDSKLEEMEEKYPVEQIAVKNEKKITAKDVKEAVKEINPDTDSLGSRG</sequence>
<dbReference type="Proteomes" id="UP000095591">
    <property type="component" value="Unassembled WGS sequence"/>
</dbReference>
<evidence type="ECO:0000313" key="4">
    <source>
        <dbReference type="EMBL" id="MDB9006793.1"/>
    </source>
</evidence>
<accession>A0A174HK30</accession>
<evidence type="ECO:0000313" key="1">
    <source>
        <dbReference type="EMBL" id="CUM83199.1"/>
    </source>
</evidence>
<reference evidence="4" key="3">
    <citation type="submission" date="2023-01" db="EMBL/GenBank/DDBJ databases">
        <title>Human gut microbiome strain richness.</title>
        <authorList>
            <person name="Chen-Liaw A."/>
        </authorList>
    </citation>
    <scope>NUCLEOTIDE SEQUENCE</scope>
    <source>
        <strain evidence="4">RTP21484st1_E5_RTP21484_190118</strain>
    </source>
</reference>
<dbReference type="Proteomes" id="UP001210126">
    <property type="component" value="Unassembled WGS sequence"/>
</dbReference>
<dbReference type="EMBL" id="CYYK01000010">
    <property type="protein sequence ID" value="CUO73498.1"/>
    <property type="molecule type" value="Genomic_DNA"/>
</dbReference>